<dbReference type="GO" id="GO:0004714">
    <property type="term" value="F:transmembrane receptor protein tyrosine kinase activity"/>
    <property type="evidence" value="ECO:0007669"/>
    <property type="project" value="UniProtKB-EC"/>
</dbReference>
<dbReference type="SUPFAM" id="SSF56112">
    <property type="entry name" value="Protein kinase-like (PK-like)"/>
    <property type="match status" value="2"/>
</dbReference>
<evidence type="ECO:0000256" key="3">
    <source>
        <dbReference type="ARBA" id="ARBA00022553"/>
    </source>
</evidence>
<keyword evidence="3" id="KW-0597">Phosphoprotein</keyword>
<dbReference type="InterPro" id="IPR017441">
    <property type="entry name" value="Protein_kinase_ATP_BS"/>
</dbReference>
<dbReference type="GO" id="GO:0005126">
    <property type="term" value="F:cytokine receptor binding"/>
    <property type="evidence" value="ECO:0007669"/>
    <property type="project" value="TreeGrafter"/>
</dbReference>
<dbReference type="InterPro" id="IPR036860">
    <property type="entry name" value="SH2_dom_sf"/>
</dbReference>
<dbReference type="InterPro" id="IPR000299">
    <property type="entry name" value="FERM_domain"/>
</dbReference>
<keyword evidence="7" id="KW-0418">Kinase</keyword>
<dbReference type="GO" id="GO:0071944">
    <property type="term" value="C:cell periphery"/>
    <property type="evidence" value="ECO:0007669"/>
    <property type="project" value="UniProtKB-ARBA"/>
</dbReference>
<dbReference type="Gene3D" id="1.10.510.10">
    <property type="entry name" value="Transferase(Phosphotransferase) domain 1"/>
    <property type="match status" value="2"/>
</dbReference>
<evidence type="ECO:0000256" key="4">
    <source>
        <dbReference type="ARBA" id="ARBA00022679"/>
    </source>
</evidence>
<dbReference type="Gene3D" id="3.30.505.10">
    <property type="entry name" value="SH2 domain"/>
    <property type="match status" value="1"/>
</dbReference>
<evidence type="ECO:0000259" key="15">
    <source>
        <dbReference type="PROSITE" id="PS50011"/>
    </source>
</evidence>
<dbReference type="GO" id="GO:0051130">
    <property type="term" value="P:positive regulation of cellular component organization"/>
    <property type="evidence" value="ECO:0007669"/>
    <property type="project" value="UniProtKB-ARBA"/>
</dbReference>
<dbReference type="PRINTS" id="PR00109">
    <property type="entry name" value="TYRKINASE"/>
</dbReference>
<dbReference type="GO" id="GO:0035556">
    <property type="term" value="P:intracellular signal transduction"/>
    <property type="evidence" value="ECO:0007669"/>
    <property type="project" value="TreeGrafter"/>
</dbReference>
<evidence type="ECO:0000256" key="2">
    <source>
        <dbReference type="ARBA" id="ARBA00011903"/>
    </source>
</evidence>
<evidence type="ECO:0000256" key="8">
    <source>
        <dbReference type="ARBA" id="ARBA00022840"/>
    </source>
</evidence>
<dbReference type="PROSITE" id="PS00107">
    <property type="entry name" value="PROTEIN_KINASE_ATP"/>
    <property type="match status" value="1"/>
</dbReference>
<keyword evidence="11" id="KW-0829">Tyrosine-protein kinase</keyword>
<dbReference type="OrthoDB" id="1915767at2759"/>
<evidence type="ECO:0000256" key="12">
    <source>
        <dbReference type="ARBA" id="ARBA00051243"/>
    </source>
</evidence>
<name>A0A2W1BXH3_HELAM</name>
<dbReference type="InterPro" id="IPR001245">
    <property type="entry name" value="Ser-Thr/Tyr_kinase_cat_dom"/>
</dbReference>
<dbReference type="PANTHER" id="PTHR45807">
    <property type="entry name" value="TYROSINE-PROTEIN KINASE HOPSCOTCH"/>
    <property type="match status" value="1"/>
</dbReference>
<dbReference type="AlphaFoldDB" id="A0A2W1BXH3"/>
<dbReference type="GO" id="GO:0009887">
    <property type="term" value="P:animal organ morphogenesis"/>
    <property type="evidence" value="ECO:0007669"/>
    <property type="project" value="UniProtKB-ARBA"/>
</dbReference>
<dbReference type="InterPro" id="IPR051286">
    <property type="entry name" value="JAK"/>
</dbReference>
<gene>
    <name evidence="17" type="primary">HaOG202798</name>
    <name evidence="17" type="ORF">B5X24_HaOG202798</name>
</gene>
<dbReference type="GO" id="GO:0002009">
    <property type="term" value="P:morphogenesis of an epithelium"/>
    <property type="evidence" value="ECO:0007669"/>
    <property type="project" value="UniProtKB-ARBA"/>
</dbReference>
<evidence type="ECO:0000256" key="6">
    <source>
        <dbReference type="ARBA" id="ARBA00022741"/>
    </source>
</evidence>
<dbReference type="GO" id="GO:0030182">
    <property type="term" value="P:neuron differentiation"/>
    <property type="evidence" value="ECO:0007669"/>
    <property type="project" value="UniProtKB-ARBA"/>
</dbReference>
<dbReference type="GO" id="GO:0004715">
    <property type="term" value="F:non-membrane spanning protein tyrosine kinase activity"/>
    <property type="evidence" value="ECO:0007669"/>
    <property type="project" value="UniProtKB-EC"/>
</dbReference>
<keyword evidence="8 14" id="KW-0067">ATP-binding</keyword>
<dbReference type="FunFam" id="1.10.510.10:FF:001512">
    <property type="entry name" value="Receptor tyrosine-protein kinase erbB-2"/>
    <property type="match status" value="1"/>
</dbReference>
<dbReference type="SMART" id="SM00219">
    <property type="entry name" value="TyrKc"/>
    <property type="match status" value="1"/>
</dbReference>
<comment type="subcellular location">
    <subcellularLocation>
        <location evidence="1">Endomembrane system</location>
    </subcellularLocation>
</comment>
<dbReference type="SMART" id="SM00295">
    <property type="entry name" value="B41"/>
    <property type="match status" value="1"/>
</dbReference>
<dbReference type="InterPro" id="IPR008266">
    <property type="entry name" value="Tyr_kinase_AS"/>
</dbReference>
<dbReference type="EMBL" id="KZ149917">
    <property type="protein sequence ID" value="PZC77917.1"/>
    <property type="molecule type" value="Genomic_DNA"/>
</dbReference>
<proteinExistence type="predicted"/>
<keyword evidence="4" id="KW-0808">Transferase</keyword>
<keyword evidence="10" id="KW-0472">Membrane</keyword>
<dbReference type="GO" id="GO:0007259">
    <property type="term" value="P:cell surface receptor signaling pathway via JAK-STAT"/>
    <property type="evidence" value="ECO:0007669"/>
    <property type="project" value="TreeGrafter"/>
</dbReference>
<dbReference type="Pfam" id="PF07714">
    <property type="entry name" value="PK_Tyr_Ser-Thr"/>
    <property type="match status" value="2"/>
</dbReference>
<keyword evidence="5" id="KW-0677">Repeat</keyword>
<dbReference type="GO" id="GO:0005524">
    <property type="term" value="F:ATP binding"/>
    <property type="evidence" value="ECO:0007669"/>
    <property type="project" value="UniProtKB-UniRule"/>
</dbReference>
<feature type="binding site" evidence="14">
    <location>
        <position position="886"/>
    </location>
    <ligand>
        <name>ATP</name>
        <dbReference type="ChEBI" id="CHEBI:30616"/>
    </ligand>
</feature>
<dbReference type="Proteomes" id="UP000249218">
    <property type="component" value="Unassembled WGS sequence"/>
</dbReference>
<dbReference type="GO" id="GO:0019221">
    <property type="term" value="P:cytokine-mediated signaling pathway"/>
    <property type="evidence" value="ECO:0007669"/>
    <property type="project" value="TreeGrafter"/>
</dbReference>
<dbReference type="GO" id="GO:0050793">
    <property type="term" value="P:regulation of developmental process"/>
    <property type="evidence" value="ECO:0007669"/>
    <property type="project" value="UniProtKB-ARBA"/>
</dbReference>
<evidence type="ECO:0000256" key="1">
    <source>
        <dbReference type="ARBA" id="ARBA00004308"/>
    </source>
</evidence>
<dbReference type="PROSITE" id="PS50057">
    <property type="entry name" value="FERM_3"/>
    <property type="match status" value="1"/>
</dbReference>
<evidence type="ECO:0000256" key="10">
    <source>
        <dbReference type="ARBA" id="ARBA00023136"/>
    </source>
</evidence>
<evidence type="ECO:0000259" key="16">
    <source>
        <dbReference type="PROSITE" id="PS50057"/>
    </source>
</evidence>
<accession>A0A2W1BXH3</accession>
<dbReference type="CDD" id="cd00192">
    <property type="entry name" value="PTKc"/>
    <property type="match status" value="1"/>
</dbReference>
<feature type="domain" description="Protein kinase" evidence="15">
    <location>
        <begin position="851"/>
        <end position="1117"/>
    </location>
</feature>
<evidence type="ECO:0000256" key="7">
    <source>
        <dbReference type="ARBA" id="ARBA00022777"/>
    </source>
</evidence>
<dbReference type="PANTHER" id="PTHR45807:SF7">
    <property type="entry name" value="TYROSINE-PROTEIN KINASE HOPSCOTCH"/>
    <property type="match status" value="1"/>
</dbReference>
<dbReference type="GO" id="GO:0012505">
    <property type="term" value="C:endomembrane system"/>
    <property type="evidence" value="ECO:0007669"/>
    <property type="project" value="UniProtKB-SubCell"/>
</dbReference>
<evidence type="ECO:0000313" key="17">
    <source>
        <dbReference type="EMBL" id="PZC77917.1"/>
    </source>
</evidence>
<keyword evidence="6 14" id="KW-0547">Nucleotide-binding</keyword>
<keyword evidence="9" id="KW-0727">SH2 domain</keyword>
<evidence type="ECO:0000256" key="5">
    <source>
        <dbReference type="ARBA" id="ARBA00022737"/>
    </source>
</evidence>
<feature type="domain" description="Protein kinase" evidence="15">
    <location>
        <begin position="460"/>
        <end position="732"/>
    </location>
</feature>
<evidence type="ECO:0000256" key="13">
    <source>
        <dbReference type="ARBA" id="ARBA00051245"/>
    </source>
</evidence>
<dbReference type="PROSITE" id="PS50011">
    <property type="entry name" value="PROTEIN_KINASE_DOM"/>
    <property type="match status" value="2"/>
</dbReference>
<evidence type="ECO:0000256" key="14">
    <source>
        <dbReference type="PROSITE-ProRule" id="PRU10141"/>
    </source>
</evidence>
<dbReference type="EC" id="2.7.10.2" evidence="2"/>
<dbReference type="InterPro" id="IPR000980">
    <property type="entry name" value="SH2"/>
</dbReference>
<dbReference type="InterPro" id="IPR011009">
    <property type="entry name" value="Kinase-like_dom_sf"/>
</dbReference>
<reference evidence="17 18" key="1">
    <citation type="journal article" date="2017" name="BMC Biol.">
        <title>Genomic innovations, transcriptional plasticity and gene loss underlying the evolution and divergence of two highly polyphagous and invasive Helicoverpa pest species.</title>
        <authorList>
            <person name="Pearce S.L."/>
            <person name="Clarke D.F."/>
            <person name="East P.D."/>
            <person name="Elfekih S."/>
            <person name="Gordon K.H."/>
            <person name="Jermiin L.S."/>
            <person name="McGaughran A."/>
            <person name="Oakeshott J.G."/>
            <person name="Papanikolaou A."/>
            <person name="Perera O.P."/>
            <person name="Rane R.V."/>
            <person name="Richards S."/>
            <person name="Tay W.T."/>
            <person name="Walsh T.K."/>
            <person name="Anderson A."/>
            <person name="Anderson C.J."/>
            <person name="Asgari S."/>
            <person name="Board P.G."/>
            <person name="Bretschneider A."/>
            <person name="Campbell P.M."/>
            <person name="Chertemps T."/>
            <person name="Christeller J.T."/>
            <person name="Coppin C.W."/>
            <person name="Downes S.J."/>
            <person name="Duan G."/>
            <person name="Farnsworth C.A."/>
            <person name="Good R.T."/>
            <person name="Han L.B."/>
            <person name="Han Y.C."/>
            <person name="Hatje K."/>
            <person name="Horne I."/>
            <person name="Huang Y.P."/>
            <person name="Hughes D.S."/>
            <person name="Jacquin-Joly E."/>
            <person name="James W."/>
            <person name="Jhangiani S."/>
            <person name="Kollmar M."/>
            <person name="Kuwar S.S."/>
            <person name="Li S."/>
            <person name="Liu N.Y."/>
            <person name="Maibeche M.T."/>
            <person name="Miller J.R."/>
            <person name="Montagne N."/>
            <person name="Perry T."/>
            <person name="Qu J."/>
            <person name="Song S.V."/>
            <person name="Sutton G.G."/>
            <person name="Vogel H."/>
            <person name="Walenz B.P."/>
            <person name="Xu W."/>
            <person name="Zhang H.J."/>
            <person name="Zou Z."/>
            <person name="Batterham P."/>
            <person name="Edwards O.R."/>
            <person name="Feyereisen R."/>
            <person name="Gibbs R.A."/>
            <person name="Heckel D.G."/>
            <person name="McGrath A."/>
            <person name="Robin C."/>
            <person name="Scherer S.E."/>
            <person name="Worley K.C."/>
            <person name="Wu Y.D."/>
        </authorList>
    </citation>
    <scope>NUCLEOTIDE SEQUENCE [LARGE SCALE GENOMIC DNA]</scope>
    <source>
        <strain evidence="17">Harm_GR_Male_#8</strain>
        <tissue evidence="17">Whole organism</tissue>
    </source>
</reference>
<evidence type="ECO:0000256" key="11">
    <source>
        <dbReference type="ARBA" id="ARBA00023137"/>
    </source>
</evidence>
<protein>
    <recommendedName>
        <fullName evidence="2">non-specific protein-tyrosine kinase</fullName>
        <ecNumber evidence="2">2.7.10.2</ecNumber>
    </recommendedName>
</protein>
<evidence type="ECO:0000313" key="18">
    <source>
        <dbReference type="Proteomes" id="UP000249218"/>
    </source>
</evidence>
<comment type="catalytic activity">
    <reaction evidence="13">
        <text>L-tyrosyl-[protein] + ATP = O-phospho-L-tyrosyl-[protein] + ADP + H(+)</text>
        <dbReference type="Rhea" id="RHEA:10596"/>
        <dbReference type="Rhea" id="RHEA-COMP:10136"/>
        <dbReference type="Rhea" id="RHEA-COMP:20101"/>
        <dbReference type="ChEBI" id="CHEBI:15378"/>
        <dbReference type="ChEBI" id="CHEBI:30616"/>
        <dbReference type="ChEBI" id="CHEBI:46858"/>
        <dbReference type="ChEBI" id="CHEBI:61978"/>
        <dbReference type="ChEBI" id="CHEBI:456216"/>
        <dbReference type="EC" id="2.7.10.2"/>
    </reaction>
</comment>
<dbReference type="GO" id="GO:0005829">
    <property type="term" value="C:cytosol"/>
    <property type="evidence" value="ECO:0007669"/>
    <property type="project" value="TreeGrafter"/>
</dbReference>
<comment type="catalytic activity">
    <reaction evidence="12">
        <text>L-tyrosyl-[protein] + ATP = O-phospho-L-tyrosyl-[protein] + ADP + H(+)</text>
        <dbReference type="Rhea" id="RHEA:10596"/>
        <dbReference type="Rhea" id="RHEA-COMP:10136"/>
        <dbReference type="Rhea" id="RHEA-COMP:20101"/>
        <dbReference type="ChEBI" id="CHEBI:15378"/>
        <dbReference type="ChEBI" id="CHEBI:30616"/>
        <dbReference type="ChEBI" id="CHEBI:46858"/>
        <dbReference type="ChEBI" id="CHEBI:61978"/>
        <dbReference type="ChEBI" id="CHEBI:456216"/>
        <dbReference type="EC" id="2.7.10.1"/>
    </reaction>
</comment>
<feature type="domain" description="FERM" evidence="16">
    <location>
        <begin position="6"/>
        <end position="302"/>
    </location>
</feature>
<dbReference type="PROSITE" id="PS00109">
    <property type="entry name" value="PROTEIN_KINASE_TYR"/>
    <property type="match status" value="1"/>
</dbReference>
<dbReference type="InterPro" id="IPR019749">
    <property type="entry name" value="Band_41_domain"/>
</dbReference>
<dbReference type="GO" id="GO:0048468">
    <property type="term" value="P:cell development"/>
    <property type="evidence" value="ECO:0007669"/>
    <property type="project" value="UniProtKB-ARBA"/>
</dbReference>
<sequence length="1121" mass="129523">MATVEETVKVSVVTDRSPNIIRCSSTTSAEDLCIILCKKYKIPPLTRTLFALRVKGRDYFLKDNAKVLSSTRDYELRIRFKVPRLELLITLDETTYDYYFLQARSDVYENRIPELKYPDHKKEMLGLGIADMTRATAEEKLSVNDVVRDYKKYIPKVIVRRHGHVAKKHAHDQLPKLCSVGHNVNYIKNLYLQQLYIMAPNYLAEEYDNVLWQNGSEVIPVRVMVAPFHPHQPGIRLFNTVKRDWCHVCKIEELIYITRNGENSLEISRRGTPLFFKFKSEEHLSSFISVCDGYYRLMVKWTFNLSKDDETPSLKELQRIKCHGPVGGAFSYRKLEEKRAKKHGCYILRQCQDDYNVYYLDVCTKNSTTETYKIEFKGHCYVVNNEEYYSIERLVGCHQNQEGRIFLNECIPPSEYDKSQLLLCGEPVKRGVRIDQAELQDILKDNRSPRCLPNKDILLYTGSEKFGSENITTTYKALWRLDETKKLVVAFKTLQREKANDHLKEFVELASKWACVQSSSMVRLYGVTLSSPTALVLEYLPFGPFDDYLRENGARVKLLHLKKVAAGLARALWDLSEAGIVHGSVRCRRLLLAAHEGDRIVVKLSGPTLRNYTQHDVHWMPVEFFSDMSLAKRSVMGDIWAFATTLWEVFSYGQSPTETNPVLTARSYEMGDRLLRPARCPGEVWALMRHSCGPQNVKHTISKPCLTFNRRIMSNKINILFLAEYVPIHEYEEPKISLEHMEHAETVSSDRFIPSELSDAGSNKSLISDSSVLSMNGTMSDQYDNPFADNKSSNSLESMNGLPYALQRELRSRNSGSVNAARAIDDELDDDSTPAPRLMESIVSQGKTYLVTLTKKIGSGNYGHVFKGWMERDNQESQRREVAVKKLTRQASERNGTLYEDFKNELEIMKSLQHINIVEILGYSWDHGSDVLIVMEYLEEGSLNYYLKFQGDKLRISHLLKYARDIATGMDHVSAKNVVHRDLATRNILVVNKYHVKISDFGLARIIPKEENAYRLKTERLLPINWYAPESAVEPWHFSTKSDVWSYGVTAWEIFTRARQEVPKFNPERPLERASCFQIPEDCPSEIFRHLMMDCWNLKPNLRPKFIDLVHMCKRFMDEYK</sequence>
<organism evidence="17 18">
    <name type="scientific">Helicoverpa armigera</name>
    <name type="common">Cotton bollworm</name>
    <name type="synonym">Heliothis armigera</name>
    <dbReference type="NCBI Taxonomy" id="29058"/>
    <lineage>
        <taxon>Eukaryota</taxon>
        <taxon>Metazoa</taxon>
        <taxon>Ecdysozoa</taxon>
        <taxon>Arthropoda</taxon>
        <taxon>Hexapoda</taxon>
        <taxon>Insecta</taxon>
        <taxon>Pterygota</taxon>
        <taxon>Neoptera</taxon>
        <taxon>Endopterygota</taxon>
        <taxon>Lepidoptera</taxon>
        <taxon>Glossata</taxon>
        <taxon>Ditrysia</taxon>
        <taxon>Noctuoidea</taxon>
        <taxon>Noctuidae</taxon>
        <taxon>Heliothinae</taxon>
        <taxon>Helicoverpa</taxon>
    </lineage>
</organism>
<dbReference type="InterPro" id="IPR020635">
    <property type="entry name" value="Tyr_kinase_cat_dom"/>
</dbReference>
<dbReference type="Pfam" id="PF21990">
    <property type="entry name" value="SH2_1"/>
    <property type="match status" value="1"/>
</dbReference>
<evidence type="ECO:0000256" key="9">
    <source>
        <dbReference type="ARBA" id="ARBA00022999"/>
    </source>
</evidence>
<keyword evidence="18" id="KW-1185">Reference proteome</keyword>
<dbReference type="SUPFAM" id="SSF55550">
    <property type="entry name" value="SH2 domain"/>
    <property type="match status" value="1"/>
</dbReference>
<dbReference type="InterPro" id="IPR000719">
    <property type="entry name" value="Prot_kinase_dom"/>
</dbReference>